<evidence type="ECO:0000313" key="4">
    <source>
        <dbReference type="Proteomes" id="UP000655410"/>
    </source>
</evidence>
<dbReference type="Gene3D" id="2.40.260.10">
    <property type="entry name" value="Sortase"/>
    <property type="match status" value="1"/>
</dbReference>
<feature type="transmembrane region" description="Helical" evidence="2">
    <location>
        <begin position="185"/>
        <end position="206"/>
    </location>
</feature>
<dbReference type="InterPro" id="IPR042001">
    <property type="entry name" value="Sortase_F"/>
</dbReference>
<dbReference type="Pfam" id="PF04203">
    <property type="entry name" value="Sortase"/>
    <property type="match status" value="1"/>
</dbReference>
<reference evidence="4" key="1">
    <citation type="journal article" date="2019" name="Int. J. Syst. Evol. Microbiol.">
        <title>The Global Catalogue of Microorganisms (GCM) 10K type strain sequencing project: providing services to taxonomists for standard genome sequencing and annotation.</title>
        <authorList>
            <consortium name="The Broad Institute Genomics Platform"/>
            <consortium name="The Broad Institute Genome Sequencing Center for Infectious Disease"/>
            <person name="Wu L."/>
            <person name="Ma J."/>
        </authorList>
    </citation>
    <scope>NUCLEOTIDE SEQUENCE [LARGE SCALE GENOMIC DNA]</scope>
    <source>
        <strain evidence="4">CGMCC 4.7371</strain>
    </source>
</reference>
<comment type="caution">
    <text evidence="3">The sequence shown here is derived from an EMBL/GenBank/DDBJ whole genome shotgun (WGS) entry which is preliminary data.</text>
</comment>
<sequence length="384" mass="41102">MTPTLAGRVQTRLALALVPGVPVALAAAGLLDHLTLGRALIGLLVITVLGLVWDAAYQALQDRRWDRDWPPLLTLLSWVPEACASWLALNALGSAAPRGTHLVFFTLLWSAALLVRAAVLPVLLPHWRHEGQRLVVARARAAIPAPARAPEATTTAEEPAAEEAPARSRGFSLGALGLRPGTPRFATVALFVGVFGAVLLLAPLLGHDTPPPAADPRLTHGEEHQAMKVERVRRLHAWDTTKRVLPAYVEFPAAGVDTRLGMTLMKENGVLVTPDPRHAAWYGQGAAPGQRGPAVVIGSTDAIFQGLAHAKAGQQLRVVRTDGSRVAFTVDRVMTVDARAFPTQEVYGATRRPLLRLVGYDAESGRNTIVFAHAAWVTAAPMED</sequence>
<dbReference type="CDD" id="cd05829">
    <property type="entry name" value="Sortase_F"/>
    <property type="match status" value="1"/>
</dbReference>
<dbReference type="InterPro" id="IPR005754">
    <property type="entry name" value="Sortase"/>
</dbReference>
<dbReference type="EMBL" id="BMNI01000005">
    <property type="protein sequence ID" value="GGO90469.1"/>
    <property type="molecule type" value="Genomic_DNA"/>
</dbReference>
<proteinExistence type="predicted"/>
<feature type="transmembrane region" description="Helical" evidence="2">
    <location>
        <begin position="36"/>
        <end position="57"/>
    </location>
</feature>
<accession>A0ABQ2NBP2</accession>
<keyword evidence="2" id="KW-0812">Transmembrane</keyword>
<name>A0ABQ2NBP2_9ACTN</name>
<gene>
    <name evidence="3" type="ORF">GCM10011584_22310</name>
</gene>
<dbReference type="InterPro" id="IPR023365">
    <property type="entry name" value="Sortase_dom-sf"/>
</dbReference>
<feature type="transmembrane region" description="Helical" evidence="2">
    <location>
        <begin position="101"/>
        <end position="124"/>
    </location>
</feature>
<keyword evidence="4" id="KW-1185">Reference proteome</keyword>
<keyword evidence="2" id="KW-1133">Transmembrane helix</keyword>
<protein>
    <recommendedName>
        <fullName evidence="5">Class F sortase</fullName>
    </recommendedName>
</protein>
<keyword evidence="1" id="KW-0378">Hydrolase</keyword>
<keyword evidence="2" id="KW-0472">Membrane</keyword>
<evidence type="ECO:0000256" key="2">
    <source>
        <dbReference type="SAM" id="Phobius"/>
    </source>
</evidence>
<dbReference type="RefSeq" id="WP_188784098.1">
    <property type="nucleotide sequence ID" value="NZ_BMNI01000005.1"/>
</dbReference>
<evidence type="ECO:0000313" key="3">
    <source>
        <dbReference type="EMBL" id="GGO90469.1"/>
    </source>
</evidence>
<organism evidence="3 4">
    <name type="scientific">Nocardioides phosphati</name>
    <dbReference type="NCBI Taxonomy" id="1867775"/>
    <lineage>
        <taxon>Bacteria</taxon>
        <taxon>Bacillati</taxon>
        <taxon>Actinomycetota</taxon>
        <taxon>Actinomycetes</taxon>
        <taxon>Propionibacteriales</taxon>
        <taxon>Nocardioidaceae</taxon>
        <taxon>Nocardioides</taxon>
    </lineage>
</organism>
<feature type="transmembrane region" description="Helical" evidence="2">
    <location>
        <begin position="69"/>
        <end position="89"/>
    </location>
</feature>
<evidence type="ECO:0008006" key="5">
    <source>
        <dbReference type="Google" id="ProtNLM"/>
    </source>
</evidence>
<dbReference type="Proteomes" id="UP000655410">
    <property type="component" value="Unassembled WGS sequence"/>
</dbReference>
<evidence type="ECO:0000256" key="1">
    <source>
        <dbReference type="ARBA" id="ARBA00022801"/>
    </source>
</evidence>